<dbReference type="EMBL" id="JAFBCY010000003">
    <property type="protein sequence ID" value="MBM7852492.1"/>
    <property type="molecule type" value="Genomic_DNA"/>
</dbReference>
<dbReference type="Proteomes" id="UP000758856">
    <property type="component" value="Unassembled WGS sequence"/>
</dbReference>
<dbReference type="RefSeq" id="WP_204950879.1">
    <property type="nucleotide sequence ID" value="NZ_BSFF01000003.1"/>
</dbReference>
<evidence type="ECO:0000313" key="5">
    <source>
        <dbReference type="Proteomes" id="UP000758856"/>
    </source>
</evidence>
<comment type="caution">
    <text evidence="3">The sequence shown here is derived from an EMBL/GenBank/DDBJ whole genome shotgun (WGS) entry which is preliminary data.</text>
</comment>
<sequence>MKTLSSILFGASAGVAAFAAVAVASGAPAIEASKDQTSVHEMKVAQLDSGEGRPSRGMMGPGADFPPPGREGPPPGPHGRPHGPFGPLGPLGLAAKLSVEETAIGIRAAQLDAWRDYADALQAVLAPPPPPPPSKDVAKDPFALPEALASHAEERGKAGTALKTAVATLRSQLTPEQVVRAARVMAPPPPPPGMAPHEFPAGPHEGLGGAEPGPSSPR</sequence>
<organism evidence="3 6">
    <name type="scientific">Methylopila capsulata</name>
    <dbReference type="NCBI Taxonomy" id="61654"/>
    <lineage>
        <taxon>Bacteria</taxon>
        <taxon>Pseudomonadati</taxon>
        <taxon>Pseudomonadota</taxon>
        <taxon>Alphaproteobacteria</taxon>
        <taxon>Hyphomicrobiales</taxon>
        <taxon>Methylopilaceae</taxon>
        <taxon>Methylopila</taxon>
    </lineage>
</organism>
<keyword evidence="2" id="KW-0732">Signal</keyword>
<evidence type="ECO:0000256" key="2">
    <source>
        <dbReference type="SAM" id="SignalP"/>
    </source>
</evidence>
<evidence type="ECO:0000313" key="3">
    <source>
        <dbReference type="EMBL" id="GLK56701.1"/>
    </source>
</evidence>
<keyword evidence="5" id="KW-1185">Reference proteome</keyword>
<gene>
    <name evidence="3" type="ORF">GCM10008170_27200</name>
    <name evidence="4" type="ORF">JOD31_002734</name>
</gene>
<accession>A0A9W6IUA7</accession>
<name>A0A9W6IUA7_9HYPH</name>
<dbReference type="EMBL" id="BSFF01000003">
    <property type="protein sequence ID" value="GLK56701.1"/>
    <property type="molecule type" value="Genomic_DNA"/>
</dbReference>
<feature type="chain" id="PRO_5040963345" description="LTXXQ motif family protein" evidence="2">
    <location>
        <begin position="20"/>
        <end position="218"/>
    </location>
</feature>
<evidence type="ECO:0008006" key="7">
    <source>
        <dbReference type="Google" id="ProtNLM"/>
    </source>
</evidence>
<evidence type="ECO:0000313" key="6">
    <source>
        <dbReference type="Proteomes" id="UP001143400"/>
    </source>
</evidence>
<dbReference type="Proteomes" id="UP001143400">
    <property type="component" value="Unassembled WGS sequence"/>
</dbReference>
<reference evidence="4 5" key="2">
    <citation type="submission" date="2021-01" db="EMBL/GenBank/DDBJ databases">
        <title>Genomic Encyclopedia of Type Strains, Phase IV (KMG-IV): sequencing the most valuable type-strain genomes for metagenomic binning, comparative biology and taxonomic classification.</title>
        <authorList>
            <person name="Goeker M."/>
        </authorList>
    </citation>
    <scope>NUCLEOTIDE SEQUENCE [LARGE SCALE GENOMIC DNA]</scope>
    <source>
        <strain evidence="4 5">DSM 6130</strain>
    </source>
</reference>
<evidence type="ECO:0000256" key="1">
    <source>
        <dbReference type="SAM" id="MobiDB-lite"/>
    </source>
</evidence>
<reference evidence="3" key="1">
    <citation type="journal article" date="2014" name="Int. J. Syst. Evol. Microbiol.">
        <title>Complete genome sequence of Corynebacterium casei LMG S-19264T (=DSM 44701T), isolated from a smear-ripened cheese.</title>
        <authorList>
            <consortium name="US DOE Joint Genome Institute (JGI-PGF)"/>
            <person name="Walter F."/>
            <person name="Albersmeier A."/>
            <person name="Kalinowski J."/>
            <person name="Ruckert C."/>
        </authorList>
    </citation>
    <scope>NUCLEOTIDE SEQUENCE</scope>
    <source>
        <strain evidence="3">VKM B-1606</strain>
    </source>
</reference>
<feature type="region of interest" description="Disordered" evidence="1">
    <location>
        <begin position="184"/>
        <end position="218"/>
    </location>
</feature>
<dbReference type="AlphaFoldDB" id="A0A9W6IUA7"/>
<evidence type="ECO:0000313" key="4">
    <source>
        <dbReference type="EMBL" id="MBM7852492.1"/>
    </source>
</evidence>
<feature type="compositionally biased region" description="Pro residues" evidence="1">
    <location>
        <begin position="64"/>
        <end position="78"/>
    </location>
</feature>
<protein>
    <recommendedName>
        <fullName evidence="7">LTXXQ motif family protein</fullName>
    </recommendedName>
</protein>
<feature type="region of interest" description="Disordered" evidence="1">
    <location>
        <begin position="35"/>
        <end position="89"/>
    </location>
</feature>
<feature type="signal peptide" evidence="2">
    <location>
        <begin position="1"/>
        <end position="19"/>
    </location>
</feature>
<proteinExistence type="predicted"/>
<reference evidence="3" key="3">
    <citation type="submission" date="2023-01" db="EMBL/GenBank/DDBJ databases">
        <authorList>
            <person name="Sun Q."/>
            <person name="Evtushenko L."/>
        </authorList>
    </citation>
    <scope>NUCLEOTIDE SEQUENCE</scope>
    <source>
        <strain evidence="3">VKM B-1606</strain>
    </source>
</reference>